<dbReference type="EMBL" id="JAAZWO010000004">
    <property type="protein sequence ID" value="MBC2397112.1"/>
    <property type="molecule type" value="Genomic_DNA"/>
</dbReference>
<organism evidence="2 3">
    <name type="scientific">Clostridium tetanomorphum</name>
    <dbReference type="NCBI Taxonomy" id="1553"/>
    <lineage>
        <taxon>Bacteria</taxon>
        <taxon>Bacillati</taxon>
        <taxon>Bacillota</taxon>
        <taxon>Clostridia</taxon>
        <taxon>Eubacteriales</taxon>
        <taxon>Clostridiaceae</taxon>
        <taxon>Clostridium</taxon>
    </lineage>
</organism>
<keyword evidence="3" id="KW-1185">Reference proteome</keyword>
<comment type="caution">
    <text evidence="2">The sequence shown here is derived from an EMBL/GenBank/DDBJ whole genome shotgun (WGS) entry which is preliminary data.</text>
</comment>
<reference evidence="2 3" key="1">
    <citation type="submission" date="2020-04" db="EMBL/GenBank/DDBJ databases">
        <title>Genomic insights into acetone-butanol-ethanol (ABE) fermentation by sequencing solventogenic clostridia strains.</title>
        <authorList>
            <person name="Brown S."/>
        </authorList>
    </citation>
    <scope>NUCLEOTIDE SEQUENCE [LARGE SCALE GENOMIC DNA]</scope>
    <source>
        <strain evidence="2 3">DJ011</strain>
    </source>
</reference>
<name>A0A923E5Z5_CLOTT</name>
<dbReference type="Pfam" id="PF13692">
    <property type="entry name" value="Glyco_trans_1_4"/>
    <property type="match status" value="1"/>
</dbReference>
<protein>
    <submittedName>
        <fullName evidence="2">Glycosyltransferase</fullName>
    </submittedName>
</protein>
<evidence type="ECO:0000313" key="3">
    <source>
        <dbReference type="Proteomes" id="UP000563151"/>
    </source>
</evidence>
<dbReference type="GO" id="GO:0009103">
    <property type="term" value="P:lipopolysaccharide biosynthetic process"/>
    <property type="evidence" value="ECO:0007669"/>
    <property type="project" value="TreeGrafter"/>
</dbReference>
<evidence type="ECO:0000313" key="2">
    <source>
        <dbReference type="EMBL" id="MBC2397112.1"/>
    </source>
</evidence>
<dbReference type="Proteomes" id="UP000563151">
    <property type="component" value="Unassembled WGS sequence"/>
</dbReference>
<sequence>MSKKKVLFITTRLIYPTNSGRKVVLYNYCKGLSEIHDCDVYLFSFLEVGETRKINQPDFIKKVFYAKQPEKVEKIKNLIKKTFIERNWPLQISLYYSKSTYNQLIKVIKDIEPDVLICDMARTAEYIRNINVPNAKKILDMDDLISKRYERQINSSSLDITTFGFYAKKLPLFIQKVFNFKYIVKSVLKFESKILSNYEKQLVRDFDSVIFVSPLEAEEYNELTNSNKAIDITIGVDYEYYSKQVAEKTIKNLIGFLGNMYVSHNKDAVNYFLKEIFPAIKKEIPNAKFRIVGKCSEGYKKQFDAYECIEVTGEVDDIRKYIQECEIVVAPLTYGSGIKTKILETMAMGIPVITNDIGIEGIKVTDNQLVVALNSEQFVNNIVNLLNNKSKLEYMSQNSLLFIDNNYRWENILLKFNKII</sequence>
<gene>
    <name evidence="2" type="ORF">HGG79_04850</name>
</gene>
<dbReference type="PANTHER" id="PTHR46401:SF2">
    <property type="entry name" value="GLYCOSYLTRANSFERASE WBBK-RELATED"/>
    <property type="match status" value="1"/>
</dbReference>
<dbReference type="GO" id="GO:0016757">
    <property type="term" value="F:glycosyltransferase activity"/>
    <property type="evidence" value="ECO:0007669"/>
    <property type="project" value="TreeGrafter"/>
</dbReference>
<dbReference type="RefSeq" id="WP_173680478.1">
    <property type="nucleotide sequence ID" value="NZ_JAAZWO010000004.1"/>
</dbReference>
<dbReference type="SUPFAM" id="SSF53756">
    <property type="entry name" value="UDP-Glycosyltransferase/glycogen phosphorylase"/>
    <property type="match status" value="1"/>
</dbReference>
<keyword evidence="1" id="KW-0808">Transferase</keyword>
<evidence type="ECO:0000256" key="1">
    <source>
        <dbReference type="ARBA" id="ARBA00022679"/>
    </source>
</evidence>
<proteinExistence type="predicted"/>
<dbReference type="Gene3D" id="3.40.50.2000">
    <property type="entry name" value="Glycogen Phosphorylase B"/>
    <property type="match status" value="2"/>
</dbReference>
<dbReference type="CDD" id="cd03801">
    <property type="entry name" value="GT4_PimA-like"/>
    <property type="match status" value="1"/>
</dbReference>
<dbReference type="AlphaFoldDB" id="A0A923E5Z5"/>
<accession>A0A923E5Z5</accession>
<dbReference type="PANTHER" id="PTHR46401">
    <property type="entry name" value="GLYCOSYLTRANSFERASE WBBK-RELATED"/>
    <property type="match status" value="1"/>
</dbReference>